<proteinExistence type="inferred from homology"/>
<evidence type="ECO:0000256" key="4">
    <source>
        <dbReference type="ARBA" id="ARBA00023172"/>
    </source>
</evidence>
<evidence type="ECO:0000313" key="6">
    <source>
        <dbReference type="EMBL" id="PWF48764.1"/>
    </source>
</evidence>
<dbReference type="PROSITE" id="PS50531">
    <property type="entry name" value="HTH_IS21"/>
    <property type="match status" value="1"/>
</dbReference>
<dbReference type="Pfam" id="PF22483">
    <property type="entry name" value="Mu-transpos_C_2"/>
    <property type="match status" value="1"/>
</dbReference>
<evidence type="ECO:0000256" key="3">
    <source>
        <dbReference type="ARBA" id="ARBA00023125"/>
    </source>
</evidence>
<sequence>MEILGKIRRMYLRDKLSLHEITKRTGLSRNTIRSWLRKPENETSPPTYVREKSPGKLSPYDATLELALKADALRNKQNRRTAKALFIQIKADGYVGCYCQVTAFVRGWRGREGKAPHAFVPLKFALGEAFQFDWSDESLVIGGIYRRMQVSHMKLCASRAFWLVAYPTQGHEMLFDAHTRSLAALGGVARRGIYDNMKTAVDKVNKGKGRAVNKRFAAMCSHYLFDPDFCNRASGWEKGIVEKNVQDSRRRIWIDAQSLQFGSFDELNVWLGERCKSLWDTMRHPEHPQFSIAEMLEQERAEMMPMTTPFDGYVEKAARVSSTCLVSVDRNRYSVPCELAGQMVSTRLYPNRVRVVAADAVVADHERLADRNHVRYDWQHYIALVDRKPGALRNGAPFADMPEPLRQLKLGLLRHEGGDRVMAQVLGAVPVAGLEAVLVAVNLVIASGALSAEHVLNVLARLTAAPQPASVETSLQLKEAPLANTSRYDSLRCSSGDGDDASMAMEVDHA</sequence>
<dbReference type="AlphaFoldDB" id="A0A2U2HML4"/>
<reference evidence="6 7" key="1">
    <citation type="submission" date="2018-04" db="EMBL/GenBank/DDBJ databases">
        <title>Massilia violaceinigra sp. nov., a novel purple-pigmented bacterium isolated from Tianshan glacier, Xinjiang, China.</title>
        <authorList>
            <person name="Wang H."/>
        </authorList>
    </citation>
    <scope>NUCLEOTIDE SEQUENCE [LARGE SCALE GENOMIC DNA]</scope>
    <source>
        <strain evidence="6 7">B448-2</strain>
    </source>
</reference>
<keyword evidence="3" id="KW-0238">DNA-binding</keyword>
<keyword evidence="2" id="KW-0815">Transposition</keyword>
<protein>
    <submittedName>
        <fullName evidence="6">IS21 family transposase</fullName>
    </submittedName>
</protein>
<dbReference type="PANTHER" id="PTHR35004">
    <property type="entry name" value="TRANSPOSASE RV3428C-RELATED"/>
    <property type="match status" value="1"/>
</dbReference>
<evidence type="ECO:0000256" key="1">
    <source>
        <dbReference type="ARBA" id="ARBA00009277"/>
    </source>
</evidence>
<dbReference type="GO" id="GO:0003677">
    <property type="term" value="F:DNA binding"/>
    <property type="evidence" value="ECO:0007669"/>
    <property type="project" value="UniProtKB-KW"/>
</dbReference>
<dbReference type="PANTHER" id="PTHR35004:SF7">
    <property type="entry name" value="INTEGRASE PROTEIN"/>
    <property type="match status" value="1"/>
</dbReference>
<dbReference type="NCBIfam" id="NF033546">
    <property type="entry name" value="transpos_IS21"/>
    <property type="match status" value="1"/>
</dbReference>
<feature type="domain" description="HTH IS21-type" evidence="5">
    <location>
        <begin position="3"/>
        <end position="68"/>
    </location>
</feature>
<dbReference type="RefSeq" id="WP_106757310.1">
    <property type="nucleotide sequence ID" value="NZ_PXWF02000140.1"/>
</dbReference>
<dbReference type="InterPro" id="IPR017894">
    <property type="entry name" value="HTH_IS21_transposase_type"/>
</dbReference>
<comment type="similarity">
    <text evidence="1">Belongs to the transposase IS21/IS408/IS1162 family.</text>
</comment>
<dbReference type="EMBL" id="PXWF02000140">
    <property type="protein sequence ID" value="PWF48764.1"/>
    <property type="molecule type" value="Genomic_DNA"/>
</dbReference>
<name>A0A2U2HML4_9BURK</name>
<dbReference type="GO" id="GO:0032196">
    <property type="term" value="P:transposition"/>
    <property type="evidence" value="ECO:0007669"/>
    <property type="project" value="UniProtKB-KW"/>
</dbReference>
<gene>
    <name evidence="6" type="ORF">C7C56_010130</name>
</gene>
<accession>A0A2U2HML4</accession>
<dbReference type="Proteomes" id="UP000241421">
    <property type="component" value="Unassembled WGS sequence"/>
</dbReference>
<evidence type="ECO:0000259" key="5">
    <source>
        <dbReference type="PROSITE" id="PS50531"/>
    </source>
</evidence>
<comment type="caution">
    <text evidence="6">The sequence shown here is derived from an EMBL/GenBank/DDBJ whole genome shotgun (WGS) entry which is preliminary data.</text>
</comment>
<evidence type="ECO:0000256" key="2">
    <source>
        <dbReference type="ARBA" id="ARBA00022578"/>
    </source>
</evidence>
<keyword evidence="7" id="KW-1185">Reference proteome</keyword>
<dbReference type="OrthoDB" id="3542865at2"/>
<dbReference type="InterPro" id="IPR054353">
    <property type="entry name" value="IstA-like_C"/>
</dbReference>
<evidence type="ECO:0000313" key="7">
    <source>
        <dbReference type="Proteomes" id="UP000241421"/>
    </source>
</evidence>
<dbReference type="GO" id="GO:0006310">
    <property type="term" value="P:DNA recombination"/>
    <property type="evidence" value="ECO:0007669"/>
    <property type="project" value="UniProtKB-KW"/>
</dbReference>
<organism evidence="6 7">
    <name type="scientific">Massilia glaciei</name>
    <dbReference type="NCBI Taxonomy" id="1524097"/>
    <lineage>
        <taxon>Bacteria</taxon>
        <taxon>Pseudomonadati</taxon>
        <taxon>Pseudomonadota</taxon>
        <taxon>Betaproteobacteria</taxon>
        <taxon>Burkholderiales</taxon>
        <taxon>Oxalobacteraceae</taxon>
        <taxon>Telluria group</taxon>
        <taxon>Massilia</taxon>
    </lineage>
</organism>
<keyword evidence="4" id="KW-0233">DNA recombination</keyword>